<dbReference type="GO" id="GO:0003700">
    <property type="term" value="F:DNA-binding transcription factor activity"/>
    <property type="evidence" value="ECO:0007669"/>
    <property type="project" value="InterPro"/>
</dbReference>
<proteinExistence type="predicted"/>
<organism evidence="1 2">
    <name type="scientific">Subtercola boreus</name>
    <dbReference type="NCBI Taxonomy" id="120213"/>
    <lineage>
        <taxon>Bacteria</taxon>
        <taxon>Bacillati</taxon>
        <taxon>Actinomycetota</taxon>
        <taxon>Actinomycetes</taxon>
        <taxon>Micrococcales</taxon>
        <taxon>Microbacteriaceae</taxon>
        <taxon>Subtercola</taxon>
    </lineage>
</organism>
<dbReference type="SUPFAM" id="SSF88946">
    <property type="entry name" value="Sigma2 domain of RNA polymerase sigma factors"/>
    <property type="match status" value="1"/>
</dbReference>
<protein>
    <recommendedName>
        <fullName evidence="3">RNA polymerase sigma-70 region 2 domain-containing protein</fullName>
    </recommendedName>
</protein>
<dbReference type="Gene3D" id="1.10.1740.10">
    <property type="match status" value="1"/>
</dbReference>
<dbReference type="InterPro" id="IPR013325">
    <property type="entry name" value="RNA_pol_sigma_r2"/>
</dbReference>
<dbReference type="Proteomes" id="UP000257080">
    <property type="component" value="Unassembled WGS sequence"/>
</dbReference>
<dbReference type="EMBL" id="NBXE01000077">
    <property type="protein sequence ID" value="RFA24244.1"/>
    <property type="molecule type" value="Genomic_DNA"/>
</dbReference>
<comment type="caution">
    <text evidence="1">The sequence shown here is derived from an EMBL/GenBank/DDBJ whole genome shotgun (WGS) entry which is preliminary data.</text>
</comment>
<evidence type="ECO:0000313" key="2">
    <source>
        <dbReference type="Proteomes" id="UP000257080"/>
    </source>
</evidence>
<dbReference type="AlphaFoldDB" id="A0A3E0W5F0"/>
<sequence>MNGPRETLSPSAELERSSTVLLAAVAVGDHVALSELYDRFAPTLNGLCHRLVRPEDTDAALSAVWLFIWKHAPALSQLPGTTKGVLLNATARVITQRNPQPRKMRNRTHSG</sequence>
<name>A0A3E0W5F0_9MICO</name>
<evidence type="ECO:0000313" key="1">
    <source>
        <dbReference type="EMBL" id="RFA24244.1"/>
    </source>
</evidence>
<gene>
    <name evidence="1" type="ORF">B7R25_17115</name>
</gene>
<evidence type="ECO:0008006" key="3">
    <source>
        <dbReference type="Google" id="ProtNLM"/>
    </source>
</evidence>
<accession>A0A3E0W5F0</accession>
<reference evidence="1 2" key="1">
    <citation type="submission" date="2017-04" db="EMBL/GenBank/DDBJ databases">
        <title>Comparative genome analysis of Subtercola boreus.</title>
        <authorList>
            <person name="Cho Y.-J."/>
            <person name="Cho A."/>
            <person name="Kim O.-S."/>
            <person name="Lee J.-I."/>
        </authorList>
    </citation>
    <scope>NUCLEOTIDE SEQUENCE [LARGE SCALE GENOMIC DNA]</scope>
    <source>
        <strain evidence="1 2">P28004</strain>
    </source>
</reference>
<dbReference type="GO" id="GO:0006352">
    <property type="term" value="P:DNA-templated transcription initiation"/>
    <property type="evidence" value="ECO:0007669"/>
    <property type="project" value="InterPro"/>
</dbReference>